<dbReference type="Pfam" id="PF07883">
    <property type="entry name" value="Cupin_2"/>
    <property type="match status" value="1"/>
</dbReference>
<dbReference type="EMBL" id="JAPMOU010000046">
    <property type="protein sequence ID" value="MDE1464919.1"/>
    <property type="molecule type" value="Genomic_DNA"/>
</dbReference>
<dbReference type="InterPro" id="IPR014710">
    <property type="entry name" value="RmlC-like_jellyroll"/>
</dbReference>
<evidence type="ECO:0000259" key="1">
    <source>
        <dbReference type="Pfam" id="PF07883"/>
    </source>
</evidence>
<dbReference type="InterPro" id="IPR011051">
    <property type="entry name" value="RmlC_Cupin_sf"/>
</dbReference>
<dbReference type="Gene3D" id="2.60.120.10">
    <property type="entry name" value="Jelly Rolls"/>
    <property type="match status" value="1"/>
</dbReference>
<dbReference type="RefSeq" id="WP_274691228.1">
    <property type="nucleotide sequence ID" value="NZ_JAPMOU010000046.1"/>
</dbReference>
<organism evidence="2 3">
    <name type="scientific">Spartinivicinus poritis</name>
    <dbReference type="NCBI Taxonomy" id="2994640"/>
    <lineage>
        <taxon>Bacteria</taxon>
        <taxon>Pseudomonadati</taxon>
        <taxon>Pseudomonadota</taxon>
        <taxon>Gammaproteobacteria</taxon>
        <taxon>Oceanospirillales</taxon>
        <taxon>Zooshikellaceae</taxon>
        <taxon>Spartinivicinus</taxon>
    </lineage>
</organism>
<name>A0ABT5UEV5_9GAMM</name>
<dbReference type="InterPro" id="IPR013096">
    <property type="entry name" value="Cupin_2"/>
</dbReference>
<protein>
    <submittedName>
        <fullName evidence="2">Cupin domain-containing protein</fullName>
    </submittedName>
</protein>
<dbReference type="Proteomes" id="UP001528823">
    <property type="component" value="Unassembled WGS sequence"/>
</dbReference>
<gene>
    <name evidence="2" type="ORF">ORQ98_23430</name>
</gene>
<evidence type="ECO:0000313" key="2">
    <source>
        <dbReference type="EMBL" id="MDE1464919.1"/>
    </source>
</evidence>
<feature type="domain" description="Cupin type-2" evidence="1">
    <location>
        <begin position="35"/>
        <end position="94"/>
    </location>
</feature>
<keyword evidence="3" id="KW-1185">Reference proteome</keyword>
<sequence length="104" mass="12260">MKKILFPSKIQQLEPFTSRFDAFRLAAEGCDVLFAMYPAGTEIEPHDHDTDNYGIITRGKLYLTINGQEQEYGPGDWYHVKKHQMHSARFIEDTEEIEFWFEEN</sequence>
<accession>A0ABT5UEV5</accession>
<comment type="caution">
    <text evidence="2">The sequence shown here is derived from an EMBL/GenBank/DDBJ whole genome shotgun (WGS) entry which is preliminary data.</text>
</comment>
<reference evidence="2 3" key="1">
    <citation type="submission" date="2022-11" db="EMBL/GenBank/DDBJ databases">
        <title>Spartinivicinus poritis sp. nov., isolated from scleractinian coral Porites lutea.</title>
        <authorList>
            <person name="Zhang G."/>
            <person name="Cai L."/>
            <person name="Wei Q."/>
        </authorList>
    </citation>
    <scope>NUCLEOTIDE SEQUENCE [LARGE SCALE GENOMIC DNA]</scope>
    <source>
        <strain evidence="2 3">A2-2</strain>
    </source>
</reference>
<dbReference type="SUPFAM" id="SSF51182">
    <property type="entry name" value="RmlC-like cupins"/>
    <property type="match status" value="1"/>
</dbReference>
<proteinExistence type="predicted"/>
<evidence type="ECO:0000313" key="3">
    <source>
        <dbReference type="Proteomes" id="UP001528823"/>
    </source>
</evidence>